<comment type="caution">
    <text evidence="2">The sequence shown here is derived from an EMBL/GenBank/DDBJ whole genome shotgun (WGS) entry which is preliminary data.</text>
</comment>
<accession>A0A4C1UKC1</accession>
<sequence length="219" mass="25663">MEKVELRAFVKYLCFRNFTTEGVNQHLQDTLEQMLHSCLMVRRIQTWNTINRRRPLFESPNNEHFAGCNGRCEETTLTAMSAKRLILVAISKLKTGRGTEFRAEIGSEIEKKVEAKEKVEQDWPIRSHNIAEVLGIHHKTVFASPTSLSFQNMYLYIWLGVLFAVLWLYFRKTYSYFKHRGVNYLPPVPVLGNMARTILKMEHMVEGLNRLYFAFPDDR</sequence>
<dbReference type="Proteomes" id="UP000299102">
    <property type="component" value="Unassembled WGS sequence"/>
</dbReference>
<evidence type="ECO:0000256" key="1">
    <source>
        <dbReference type="SAM" id="Phobius"/>
    </source>
</evidence>
<evidence type="ECO:0000313" key="2">
    <source>
        <dbReference type="EMBL" id="GBP26416.1"/>
    </source>
</evidence>
<keyword evidence="3" id="KW-1185">Reference proteome</keyword>
<keyword evidence="1" id="KW-0812">Transmembrane</keyword>
<dbReference type="EMBL" id="BGZK01000180">
    <property type="protein sequence ID" value="GBP26416.1"/>
    <property type="molecule type" value="Genomic_DNA"/>
</dbReference>
<dbReference type="AlphaFoldDB" id="A0A4C1UKC1"/>
<protein>
    <submittedName>
        <fullName evidence="2">Uncharacterized protein</fullName>
    </submittedName>
</protein>
<name>A0A4C1UKC1_EUMVA</name>
<proteinExistence type="predicted"/>
<reference evidence="2 3" key="1">
    <citation type="journal article" date="2019" name="Commun. Biol.">
        <title>The bagworm genome reveals a unique fibroin gene that provides high tensile strength.</title>
        <authorList>
            <person name="Kono N."/>
            <person name="Nakamura H."/>
            <person name="Ohtoshi R."/>
            <person name="Tomita M."/>
            <person name="Numata K."/>
            <person name="Arakawa K."/>
        </authorList>
    </citation>
    <scope>NUCLEOTIDE SEQUENCE [LARGE SCALE GENOMIC DNA]</scope>
</reference>
<keyword evidence="1" id="KW-0472">Membrane</keyword>
<gene>
    <name evidence="2" type="ORF">EVAR_75548_1</name>
</gene>
<keyword evidence="1" id="KW-1133">Transmembrane helix</keyword>
<dbReference type="OrthoDB" id="2789670at2759"/>
<feature type="transmembrane region" description="Helical" evidence="1">
    <location>
        <begin position="153"/>
        <end position="170"/>
    </location>
</feature>
<evidence type="ECO:0000313" key="3">
    <source>
        <dbReference type="Proteomes" id="UP000299102"/>
    </source>
</evidence>
<organism evidence="2 3">
    <name type="scientific">Eumeta variegata</name>
    <name type="common">Bagworm moth</name>
    <name type="synonym">Eumeta japonica</name>
    <dbReference type="NCBI Taxonomy" id="151549"/>
    <lineage>
        <taxon>Eukaryota</taxon>
        <taxon>Metazoa</taxon>
        <taxon>Ecdysozoa</taxon>
        <taxon>Arthropoda</taxon>
        <taxon>Hexapoda</taxon>
        <taxon>Insecta</taxon>
        <taxon>Pterygota</taxon>
        <taxon>Neoptera</taxon>
        <taxon>Endopterygota</taxon>
        <taxon>Lepidoptera</taxon>
        <taxon>Glossata</taxon>
        <taxon>Ditrysia</taxon>
        <taxon>Tineoidea</taxon>
        <taxon>Psychidae</taxon>
        <taxon>Oiketicinae</taxon>
        <taxon>Eumeta</taxon>
    </lineage>
</organism>